<comment type="similarity">
    <text evidence="4">Belongs to the HrcA family.</text>
</comment>
<keyword evidence="7" id="KW-1185">Reference proteome</keyword>
<evidence type="ECO:0000256" key="1">
    <source>
        <dbReference type="ARBA" id="ARBA00022491"/>
    </source>
</evidence>
<dbReference type="PIRSF" id="PIRSF005485">
    <property type="entry name" value="HrcA"/>
    <property type="match status" value="1"/>
</dbReference>
<keyword evidence="3 4" id="KW-0804">Transcription</keyword>
<dbReference type="InterPro" id="IPR036388">
    <property type="entry name" value="WH-like_DNA-bd_sf"/>
</dbReference>
<reference evidence="6 7" key="1">
    <citation type="journal article" date="2014" name="Int. J. Syst. Evol. Microbiol.">
        <title>Complete genome sequence of Corynebacterium casei LMG S-19264T (=DSM 44701T), isolated from a smear-ripened cheese.</title>
        <authorList>
            <consortium name="US DOE Joint Genome Institute (JGI-PGF)"/>
            <person name="Walter F."/>
            <person name="Albersmeier A."/>
            <person name="Kalinowski J."/>
            <person name="Ruckert C."/>
        </authorList>
    </citation>
    <scope>NUCLEOTIDE SEQUENCE [LARGE SCALE GENOMIC DNA]</scope>
    <source>
        <strain evidence="6 7">CGMCC 1.7029</strain>
    </source>
</reference>
<keyword evidence="4" id="KW-0346">Stress response</keyword>
<dbReference type="Proteomes" id="UP000598196">
    <property type="component" value="Unassembled WGS sequence"/>
</dbReference>
<dbReference type="GO" id="GO:0045892">
    <property type="term" value="P:negative regulation of DNA-templated transcription"/>
    <property type="evidence" value="ECO:0007669"/>
    <property type="project" value="UniProtKB-UniRule"/>
</dbReference>
<organism evidence="6 7">
    <name type="scientific">Gemmobacter aquaticus</name>
    <dbReference type="NCBI Taxonomy" id="490185"/>
    <lineage>
        <taxon>Bacteria</taxon>
        <taxon>Pseudomonadati</taxon>
        <taxon>Pseudomonadota</taxon>
        <taxon>Alphaproteobacteria</taxon>
        <taxon>Rhodobacterales</taxon>
        <taxon>Paracoccaceae</taxon>
        <taxon>Gemmobacter</taxon>
    </lineage>
</organism>
<dbReference type="InterPro" id="IPR021153">
    <property type="entry name" value="HrcA_C"/>
</dbReference>
<dbReference type="Pfam" id="PF01628">
    <property type="entry name" value="HrcA"/>
    <property type="match status" value="1"/>
</dbReference>
<dbReference type="SUPFAM" id="SSF55781">
    <property type="entry name" value="GAF domain-like"/>
    <property type="match status" value="1"/>
</dbReference>
<evidence type="ECO:0000256" key="3">
    <source>
        <dbReference type="ARBA" id="ARBA00023163"/>
    </source>
</evidence>
<proteinExistence type="inferred from homology"/>
<dbReference type="AlphaFoldDB" id="A0A917YMM6"/>
<dbReference type="PANTHER" id="PTHR34824:SF1">
    <property type="entry name" value="HEAT-INDUCIBLE TRANSCRIPTION REPRESSOR HRCA"/>
    <property type="match status" value="1"/>
</dbReference>
<dbReference type="Gene3D" id="1.10.10.10">
    <property type="entry name" value="Winged helix-like DNA-binding domain superfamily/Winged helix DNA-binding domain"/>
    <property type="match status" value="1"/>
</dbReference>
<dbReference type="PANTHER" id="PTHR34824">
    <property type="entry name" value="HEAT-INDUCIBLE TRANSCRIPTION REPRESSOR HRCA"/>
    <property type="match status" value="1"/>
</dbReference>
<protein>
    <recommendedName>
        <fullName evidence="4">Heat-inducible transcription repressor HrcA</fullName>
    </recommendedName>
</protein>
<evidence type="ECO:0000313" key="7">
    <source>
        <dbReference type="Proteomes" id="UP000598196"/>
    </source>
</evidence>
<evidence type="ECO:0000313" key="6">
    <source>
        <dbReference type="EMBL" id="GGO33373.1"/>
    </source>
</evidence>
<dbReference type="InterPro" id="IPR002571">
    <property type="entry name" value="HrcA"/>
</dbReference>
<dbReference type="Gene3D" id="3.30.390.60">
    <property type="entry name" value="Heat-inducible transcription repressor hrca homolog, domain 3"/>
    <property type="match status" value="1"/>
</dbReference>
<dbReference type="Gene3D" id="3.30.450.40">
    <property type="match status" value="1"/>
</dbReference>
<keyword evidence="1 4" id="KW-0678">Repressor</keyword>
<gene>
    <name evidence="4 6" type="primary">hrcA</name>
    <name evidence="6" type="ORF">GCM10010991_22700</name>
</gene>
<dbReference type="HAMAP" id="MF_00081">
    <property type="entry name" value="HrcA"/>
    <property type="match status" value="1"/>
</dbReference>
<dbReference type="InterPro" id="IPR029016">
    <property type="entry name" value="GAF-like_dom_sf"/>
</dbReference>
<evidence type="ECO:0000259" key="5">
    <source>
        <dbReference type="Pfam" id="PF01628"/>
    </source>
</evidence>
<feature type="domain" description="Heat-inducible transcription repressor HrcA C-terminal" evidence="5">
    <location>
        <begin position="62"/>
        <end position="284"/>
    </location>
</feature>
<comment type="function">
    <text evidence="4">Negative regulator of class I heat shock genes (grpE-dnaK-dnaJ and groELS operons). Prevents heat-shock induction of these operons.</text>
</comment>
<keyword evidence="2 4" id="KW-0805">Transcription regulation</keyword>
<evidence type="ECO:0000256" key="4">
    <source>
        <dbReference type="HAMAP-Rule" id="MF_00081"/>
    </source>
</evidence>
<dbReference type="NCBIfam" id="TIGR00331">
    <property type="entry name" value="hrcA"/>
    <property type="match status" value="1"/>
</dbReference>
<evidence type="ECO:0000256" key="2">
    <source>
        <dbReference type="ARBA" id="ARBA00023015"/>
    </source>
</evidence>
<name>A0A917YMM6_9RHOB</name>
<dbReference type="GO" id="GO:0003677">
    <property type="term" value="F:DNA binding"/>
    <property type="evidence" value="ECO:0007669"/>
    <property type="project" value="InterPro"/>
</dbReference>
<sequence>MQDLEHLGLLDSPHVSAGRIPTHLGLRLFVDGLLEIGSVSVEDRERIDASSSEGERSDVAALLDKVGTTLSGVTHSAAIVLAPKREQASIRHLEFVSLAADRALVVLVFSDGQVENRILTPPPGLTPSAMREAANFLNAVAAGTTLSELRAKVRHEIGQRRQEIDSLAQGLVEAGIAVWENPGDRGERLIVRGRANLLEEAAEVDDLSRIRRLFDDLERARDIADVLDLTEGSDGVRIFIGSENKLFSLSGSSLVVSPYMNADRKVVGAIGVIGPTRLNYGRVVPIVDYTAQLVGRLVSGRTTG</sequence>
<dbReference type="InterPro" id="IPR023120">
    <property type="entry name" value="WHTH_transcript_rep_HrcA_IDD"/>
</dbReference>
<accession>A0A917YMM6</accession>
<comment type="caution">
    <text evidence="6">The sequence shown here is derived from an EMBL/GenBank/DDBJ whole genome shotgun (WGS) entry which is preliminary data.</text>
</comment>
<dbReference type="EMBL" id="BMLP01000004">
    <property type="protein sequence ID" value="GGO33373.1"/>
    <property type="molecule type" value="Genomic_DNA"/>
</dbReference>